<organism evidence="1 2">
    <name type="scientific">Melia azedarach</name>
    <name type="common">Chinaberry tree</name>
    <dbReference type="NCBI Taxonomy" id="155640"/>
    <lineage>
        <taxon>Eukaryota</taxon>
        <taxon>Viridiplantae</taxon>
        <taxon>Streptophyta</taxon>
        <taxon>Embryophyta</taxon>
        <taxon>Tracheophyta</taxon>
        <taxon>Spermatophyta</taxon>
        <taxon>Magnoliopsida</taxon>
        <taxon>eudicotyledons</taxon>
        <taxon>Gunneridae</taxon>
        <taxon>Pentapetalae</taxon>
        <taxon>rosids</taxon>
        <taxon>malvids</taxon>
        <taxon>Sapindales</taxon>
        <taxon>Meliaceae</taxon>
        <taxon>Melia</taxon>
    </lineage>
</organism>
<accession>A0ACC1WPQ9</accession>
<proteinExistence type="predicted"/>
<dbReference type="Proteomes" id="UP001164539">
    <property type="component" value="Chromosome 14"/>
</dbReference>
<protein>
    <submittedName>
        <fullName evidence="1">Cytochrome P450</fullName>
    </submittedName>
</protein>
<keyword evidence="2" id="KW-1185">Reference proteome</keyword>
<evidence type="ECO:0000313" key="2">
    <source>
        <dbReference type="Proteomes" id="UP001164539"/>
    </source>
</evidence>
<evidence type="ECO:0000313" key="1">
    <source>
        <dbReference type="EMBL" id="KAJ4700811.1"/>
    </source>
</evidence>
<sequence length="510" mass="57999">MELQFPSFILLFTFLLSLFVLAKTVIQRSKGKKSYRKLPPGPWRLPLIGNLHQLFGSLPNRALRDLAKKYGPLMRLQLGEVSAIIVSSPEIAKEVMKTHDAIFARRPFLISAKCLTYDYTDIVFSPHGNYWRQLRKICTTELLNTKRVQSFQSIREDEVLNLIKAMHSNQESVINLSDKLPAMTFGITGRAAFGKKCKDQDAFISFLIEVTKIVSGFSLPDLYPSVKLLQDISGMRRKAAKLHQKCDRILGEILNEHREKRLTAKNGQAEAEEDLVDIFLELQQDGDPEFPITDNNIKAVILDIFAAGGEPSSTTLEWAIAELLKNPRVMKEAQAEVRRVFDRKGNVEENGIHELKFLKAVVKETLRLHPPTPLLVPRESTESCEIIGYEIPEKTRVIVNVWAIGRDPRHWNAADTFYPERFLDSSVDFRGTDFEYIPFGAGRRICPGITFALPNIELPLAQLLYHFDWKLPNGIKQEDLDMTEVFGITARRAKDLLLIPFAHPSSFLQS</sequence>
<comment type="caution">
    <text evidence="1">The sequence shown here is derived from an EMBL/GenBank/DDBJ whole genome shotgun (WGS) entry which is preliminary data.</text>
</comment>
<gene>
    <name evidence="1" type="ORF">OWV82_024134</name>
</gene>
<dbReference type="EMBL" id="CM051407">
    <property type="protein sequence ID" value="KAJ4700811.1"/>
    <property type="molecule type" value="Genomic_DNA"/>
</dbReference>
<name>A0ACC1WPQ9_MELAZ</name>
<reference evidence="1 2" key="1">
    <citation type="journal article" date="2023" name="Science">
        <title>Complex scaffold remodeling in plant triterpene biosynthesis.</title>
        <authorList>
            <person name="De La Pena R."/>
            <person name="Hodgson H."/>
            <person name="Liu J.C."/>
            <person name="Stephenson M.J."/>
            <person name="Martin A.C."/>
            <person name="Owen C."/>
            <person name="Harkess A."/>
            <person name="Leebens-Mack J."/>
            <person name="Jimenez L.E."/>
            <person name="Osbourn A."/>
            <person name="Sattely E.S."/>
        </authorList>
    </citation>
    <scope>NUCLEOTIDE SEQUENCE [LARGE SCALE GENOMIC DNA]</scope>
    <source>
        <strain evidence="2">cv. JPN11</strain>
        <tissue evidence="1">Leaf</tissue>
    </source>
</reference>